<organism evidence="1 2">
    <name type="scientific">Oryza sativa subsp. japonica</name>
    <name type="common">Rice</name>
    <dbReference type="NCBI Taxonomy" id="39947"/>
    <lineage>
        <taxon>Eukaryota</taxon>
        <taxon>Viridiplantae</taxon>
        <taxon>Streptophyta</taxon>
        <taxon>Embryophyta</taxon>
        <taxon>Tracheophyta</taxon>
        <taxon>Spermatophyta</taxon>
        <taxon>Magnoliopsida</taxon>
        <taxon>Liliopsida</taxon>
        <taxon>Poales</taxon>
        <taxon>Poaceae</taxon>
        <taxon>BOP clade</taxon>
        <taxon>Oryzoideae</taxon>
        <taxon>Oryzeae</taxon>
        <taxon>Oryzinae</taxon>
        <taxon>Oryza</taxon>
        <taxon>Oryza sativa</taxon>
    </lineage>
</organism>
<dbReference type="AlphaFoldDB" id="A0A0P0Y9V0"/>
<dbReference type="PaxDb" id="39947-A0A0P0Y9V0"/>
<proteinExistence type="predicted"/>
<evidence type="ECO:0000313" key="1">
    <source>
        <dbReference type="EMBL" id="BAT17024.1"/>
    </source>
</evidence>
<reference evidence="2" key="1">
    <citation type="journal article" date="2005" name="Nature">
        <title>The map-based sequence of the rice genome.</title>
        <authorList>
            <consortium name="International rice genome sequencing project (IRGSP)"/>
            <person name="Matsumoto T."/>
            <person name="Wu J."/>
            <person name="Kanamori H."/>
            <person name="Katayose Y."/>
            <person name="Fujisawa M."/>
            <person name="Namiki N."/>
            <person name="Mizuno H."/>
            <person name="Yamamoto K."/>
            <person name="Antonio B.A."/>
            <person name="Baba T."/>
            <person name="Sakata K."/>
            <person name="Nagamura Y."/>
            <person name="Aoki H."/>
            <person name="Arikawa K."/>
            <person name="Arita K."/>
            <person name="Bito T."/>
            <person name="Chiden Y."/>
            <person name="Fujitsuka N."/>
            <person name="Fukunaka R."/>
            <person name="Hamada M."/>
            <person name="Harada C."/>
            <person name="Hayashi A."/>
            <person name="Hijishita S."/>
            <person name="Honda M."/>
            <person name="Hosokawa S."/>
            <person name="Ichikawa Y."/>
            <person name="Idonuma A."/>
            <person name="Iijima M."/>
            <person name="Ikeda M."/>
            <person name="Ikeno M."/>
            <person name="Ito K."/>
            <person name="Ito S."/>
            <person name="Ito T."/>
            <person name="Ito Y."/>
            <person name="Ito Y."/>
            <person name="Iwabuchi A."/>
            <person name="Kamiya K."/>
            <person name="Karasawa W."/>
            <person name="Kurita K."/>
            <person name="Katagiri S."/>
            <person name="Kikuta A."/>
            <person name="Kobayashi H."/>
            <person name="Kobayashi N."/>
            <person name="Machita K."/>
            <person name="Maehara T."/>
            <person name="Masukawa M."/>
            <person name="Mizubayashi T."/>
            <person name="Mukai Y."/>
            <person name="Nagasaki H."/>
            <person name="Nagata Y."/>
            <person name="Naito S."/>
            <person name="Nakashima M."/>
            <person name="Nakama Y."/>
            <person name="Nakamichi Y."/>
            <person name="Nakamura M."/>
            <person name="Meguro A."/>
            <person name="Negishi M."/>
            <person name="Ohta I."/>
            <person name="Ohta T."/>
            <person name="Okamoto M."/>
            <person name="Ono N."/>
            <person name="Saji S."/>
            <person name="Sakaguchi M."/>
            <person name="Sakai K."/>
            <person name="Shibata M."/>
            <person name="Shimokawa T."/>
            <person name="Song J."/>
            <person name="Takazaki Y."/>
            <person name="Terasawa K."/>
            <person name="Tsugane M."/>
            <person name="Tsuji K."/>
            <person name="Ueda S."/>
            <person name="Waki K."/>
            <person name="Yamagata H."/>
            <person name="Yamamoto M."/>
            <person name="Yamamoto S."/>
            <person name="Yamane H."/>
            <person name="Yoshiki S."/>
            <person name="Yoshihara R."/>
            <person name="Yukawa K."/>
            <person name="Zhong H."/>
            <person name="Yano M."/>
            <person name="Yuan Q."/>
            <person name="Ouyang S."/>
            <person name="Liu J."/>
            <person name="Jones K.M."/>
            <person name="Gansberger K."/>
            <person name="Moffat K."/>
            <person name="Hill J."/>
            <person name="Bera J."/>
            <person name="Fadrosh D."/>
            <person name="Jin S."/>
            <person name="Johri S."/>
            <person name="Kim M."/>
            <person name="Overton L."/>
            <person name="Reardon M."/>
            <person name="Tsitrin T."/>
            <person name="Vuong H."/>
            <person name="Weaver B."/>
            <person name="Ciecko A."/>
            <person name="Tallon L."/>
            <person name="Jackson J."/>
            <person name="Pai G."/>
            <person name="Aken S.V."/>
            <person name="Utterback T."/>
            <person name="Reidmuller S."/>
            <person name="Feldblyum T."/>
            <person name="Hsiao J."/>
            <person name="Zismann V."/>
            <person name="Iobst S."/>
            <person name="de Vazeille A.R."/>
            <person name="Buell C.R."/>
            <person name="Ying K."/>
            <person name="Li Y."/>
            <person name="Lu T."/>
            <person name="Huang Y."/>
            <person name="Zhao Q."/>
            <person name="Feng Q."/>
            <person name="Zhang L."/>
            <person name="Zhu J."/>
            <person name="Weng Q."/>
            <person name="Mu J."/>
            <person name="Lu Y."/>
            <person name="Fan D."/>
            <person name="Liu Y."/>
            <person name="Guan J."/>
            <person name="Zhang Y."/>
            <person name="Yu S."/>
            <person name="Liu X."/>
            <person name="Zhang Y."/>
            <person name="Hong G."/>
            <person name="Han B."/>
            <person name="Choisne N."/>
            <person name="Demange N."/>
            <person name="Orjeda G."/>
            <person name="Samain S."/>
            <person name="Cattolico L."/>
            <person name="Pelletier E."/>
            <person name="Couloux A."/>
            <person name="Segurens B."/>
            <person name="Wincker P."/>
            <person name="D'Hont A."/>
            <person name="Scarpelli C."/>
            <person name="Weissenbach J."/>
            <person name="Salanoubat M."/>
            <person name="Quetier F."/>
            <person name="Yu Y."/>
            <person name="Kim H.R."/>
            <person name="Rambo T."/>
            <person name="Currie J."/>
            <person name="Collura K."/>
            <person name="Luo M."/>
            <person name="Yang T."/>
            <person name="Ammiraju J.S.S."/>
            <person name="Engler F."/>
            <person name="Soderlund C."/>
            <person name="Wing R.A."/>
            <person name="Palmer L.E."/>
            <person name="de la Bastide M."/>
            <person name="Spiegel L."/>
            <person name="Nascimento L."/>
            <person name="Zutavern T."/>
            <person name="O'Shaughnessy A."/>
            <person name="Dike S."/>
            <person name="Dedhia N."/>
            <person name="Preston R."/>
            <person name="Balija V."/>
            <person name="McCombie W.R."/>
            <person name="Chow T."/>
            <person name="Chen H."/>
            <person name="Chung M."/>
            <person name="Chen C."/>
            <person name="Shaw J."/>
            <person name="Wu H."/>
            <person name="Hsiao K."/>
            <person name="Chao Y."/>
            <person name="Chu M."/>
            <person name="Cheng C."/>
            <person name="Hour A."/>
            <person name="Lee P."/>
            <person name="Lin S."/>
            <person name="Lin Y."/>
            <person name="Liou J."/>
            <person name="Liu S."/>
            <person name="Hsing Y."/>
            <person name="Raghuvanshi S."/>
            <person name="Mohanty A."/>
            <person name="Bharti A.K."/>
            <person name="Gaur A."/>
            <person name="Gupta V."/>
            <person name="Kumar D."/>
            <person name="Ravi V."/>
            <person name="Vij S."/>
            <person name="Kapur A."/>
            <person name="Khurana P."/>
            <person name="Khurana P."/>
            <person name="Khurana J.P."/>
            <person name="Tyagi A.K."/>
            <person name="Gaikwad K."/>
            <person name="Singh A."/>
            <person name="Dalal V."/>
            <person name="Srivastava S."/>
            <person name="Dixit A."/>
            <person name="Pal A.K."/>
            <person name="Ghazi I.A."/>
            <person name="Yadav M."/>
            <person name="Pandit A."/>
            <person name="Bhargava A."/>
            <person name="Sureshbabu K."/>
            <person name="Batra K."/>
            <person name="Sharma T.R."/>
            <person name="Mohapatra T."/>
            <person name="Singh N.K."/>
            <person name="Messing J."/>
            <person name="Nelson A.B."/>
            <person name="Fuks G."/>
            <person name="Kavchok S."/>
            <person name="Keizer G."/>
            <person name="Linton E."/>
            <person name="Llaca V."/>
            <person name="Song R."/>
            <person name="Tanyolac B."/>
            <person name="Young S."/>
            <person name="Ho-Il K."/>
            <person name="Hahn J.H."/>
            <person name="Sangsakoo G."/>
            <person name="Vanavichit A."/>
            <person name="de Mattos Luiz.A.T."/>
            <person name="Zimmer P.D."/>
            <person name="Malone G."/>
            <person name="Dellagostin O."/>
            <person name="de Oliveira A.C."/>
            <person name="Bevan M."/>
            <person name="Bancroft I."/>
            <person name="Minx P."/>
            <person name="Cordum H."/>
            <person name="Wilson R."/>
            <person name="Cheng Z."/>
            <person name="Jin W."/>
            <person name="Jiang J."/>
            <person name="Leong S.A."/>
            <person name="Iwama H."/>
            <person name="Gojobori T."/>
            <person name="Itoh T."/>
            <person name="Niimura Y."/>
            <person name="Fujii Y."/>
            <person name="Habara T."/>
            <person name="Sakai H."/>
            <person name="Sato Y."/>
            <person name="Wilson G."/>
            <person name="Kumar K."/>
            <person name="McCouch S."/>
            <person name="Juretic N."/>
            <person name="Hoen D."/>
            <person name="Wright S."/>
            <person name="Bruskiewich R."/>
            <person name="Bureau T."/>
            <person name="Miyao A."/>
            <person name="Hirochika H."/>
            <person name="Nishikawa T."/>
            <person name="Kadowaki K."/>
            <person name="Sugiura M."/>
            <person name="Burr B."/>
            <person name="Sasaki T."/>
        </authorList>
    </citation>
    <scope>NUCLEOTIDE SEQUENCE [LARGE SCALE GENOMIC DNA]</scope>
    <source>
        <strain evidence="2">cv. Nipponbare</strain>
    </source>
</reference>
<sequence>MPSILPLARQLASFLAPSPSVARKPYRKPHAPAATICFWHRQDGETASSTDTRNRASMPPRTVLGSSSWTTLTMPCSFFLNSFLQPLVATSAASALAAASLSETALASSIQMWRGMASPTSLRVLPWLVALSVPGAARTWPSSRRSWPTGAAALWRRAGTARWPGA</sequence>
<reference evidence="1 2" key="2">
    <citation type="journal article" date="2013" name="Plant Cell Physiol.">
        <title>Rice Annotation Project Database (RAP-DB): an integrative and interactive database for rice genomics.</title>
        <authorList>
            <person name="Sakai H."/>
            <person name="Lee S.S."/>
            <person name="Tanaka T."/>
            <person name="Numa H."/>
            <person name="Kim J."/>
            <person name="Kawahara Y."/>
            <person name="Wakimoto H."/>
            <person name="Yang C.C."/>
            <person name="Iwamoto M."/>
            <person name="Abe T."/>
            <person name="Yamada Y."/>
            <person name="Muto A."/>
            <person name="Inokuchi H."/>
            <person name="Ikemura T."/>
            <person name="Matsumoto T."/>
            <person name="Sasaki T."/>
            <person name="Itoh T."/>
        </authorList>
    </citation>
    <scope>NUCLEOTIDE SEQUENCE [LARGE SCALE GENOMIC DNA]</scope>
    <source>
        <strain evidence="2">cv. Nipponbare</strain>
    </source>
</reference>
<name>A0A0P0Y9V0_ORYSJ</name>
<dbReference type="EMBL" id="AP014968">
    <property type="protein sequence ID" value="BAT17024.1"/>
    <property type="molecule type" value="Genomic_DNA"/>
</dbReference>
<evidence type="ECO:0000313" key="2">
    <source>
        <dbReference type="Proteomes" id="UP000059680"/>
    </source>
</evidence>
<reference evidence="1 2" key="3">
    <citation type="journal article" date="2013" name="Rice">
        <title>Improvement of the Oryza sativa Nipponbare reference genome using next generation sequence and optical map data.</title>
        <authorList>
            <person name="Kawahara Y."/>
            <person name="de la Bastide M."/>
            <person name="Hamilton J.P."/>
            <person name="Kanamori H."/>
            <person name="McCombie W.R."/>
            <person name="Ouyang S."/>
            <person name="Schwartz D.C."/>
            <person name="Tanaka T."/>
            <person name="Wu J."/>
            <person name="Zhou S."/>
            <person name="Childs K.L."/>
            <person name="Davidson R.M."/>
            <person name="Lin H."/>
            <person name="Quesada-Ocampo L."/>
            <person name="Vaillancourt B."/>
            <person name="Sakai H."/>
            <person name="Lee S.S."/>
            <person name="Kim J."/>
            <person name="Numa H."/>
            <person name="Itoh T."/>
            <person name="Buell C.R."/>
            <person name="Matsumoto T."/>
        </authorList>
    </citation>
    <scope>NUCLEOTIDE SEQUENCE [LARGE SCALE GENOMIC DNA]</scope>
    <source>
        <strain evidence="2">cv. Nipponbare</strain>
    </source>
</reference>
<protein>
    <submittedName>
        <fullName evidence="1">Os12g0453800 protein</fullName>
    </submittedName>
</protein>
<gene>
    <name evidence="1" type="ordered locus">Os12g0453800</name>
    <name evidence="1" type="ORF">OSNPB_120453800</name>
</gene>
<keyword evidence="2" id="KW-1185">Reference proteome</keyword>
<dbReference type="InParanoid" id="A0A0P0Y9V0"/>
<dbReference type="Proteomes" id="UP000059680">
    <property type="component" value="Chromosome 12"/>
</dbReference>
<accession>A0A0P0Y9V0</accession>